<dbReference type="Pfam" id="PF13177">
    <property type="entry name" value="DNA_pol3_delta2"/>
    <property type="match status" value="1"/>
</dbReference>
<dbReference type="FunFam" id="1.20.272.10:FF:000002">
    <property type="entry name" value="Replication factor C subunit 3"/>
    <property type="match status" value="1"/>
</dbReference>
<dbReference type="SUPFAM" id="SSF48019">
    <property type="entry name" value="post-AAA+ oligomerization domain-like"/>
    <property type="match status" value="1"/>
</dbReference>
<dbReference type="SUPFAM" id="SSF52540">
    <property type="entry name" value="P-loop containing nucleoside triphosphate hydrolases"/>
    <property type="match status" value="1"/>
</dbReference>
<dbReference type="Gene3D" id="1.10.8.60">
    <property type="match status" value="1"/>
</dbReference>
<feature type="compositionally biased region" description="Basic and acidic residues" evidence="2">
    <location>
        <begin position="274"/>
        <end position="283"/>
    </location>
</feature>
<dbReference type="EMBL" id="JALLBG020000070">
    <property type="protein sequence ID" value="KAL3768042.1"/>
    <property type="molecule type" value="Genomic_DNA"/>
</dbReference>
<evidence type="ECO:0000256" key="1">
    <source>
        <dbReference type="ARBA" id="ARBA00022705"/>
    </source>
</evidence>
<keyword evidence="1" id="KW-0235">DNA replication</keyword>
<evidence type="ECO:0000256" key="2">
    <source>
        <dbReference type="SAM" id="MobiDB-lite"/>
    </source>
</evidence>
<dbReference type="InterPro" id="IPR027417">
    <property type="entry name" value="P-loop_NTPase"/>
</dbReference>
<reference evidence="3 4" key="1">
    <citation type="submission" date="2024-10" db="EMBL/GenBank/DDBJ databases">
        <title>Updated reference genomes for cyclostephanoid diatoms.</title>
        <authorList>
            <person name="Roberts W.R."/>
            <person name="Alverson A.J."/>
        </authorList>
    </citation>
    <scope>NUCLEOTIDE SEQUENCE [LARGE SCALE GENOMIC DNA]</scope>
    <source>
        <strain evidence="3 4">AJA232-27</strain>
    </source>
</reference>
<organism evidence="3 4">
    <name type="scientific">Discostella pseudostelligera</name>
    <dbReference type="NCBI Taxonomy" id="259834"/>
    <lineage>
        <taxon>Eukaryota</taxon>
        <taxon>Sar</taxon>
        <taxon>Stramenopiles</taxon>
        <taxon>Ochrophyta</taxon>
        <taxon>Bacillariophyta</taxon>
        <taxon>Coscinodiscophyceae</taxon>
        <taxon>Thalassiosirophycidae</taxon>
        <taxon>Stephanodiscales</taxon>
        <taxon>Stephanodiscaceae</taxon>
        <taxon>Discostella</taxon>
    </lineage>
</organism>
<dbReference type="Proteomes" id="UP001530293">
    <property type="component" value="Unassembled WGS sequence"/>
</dbReference>
<dbReference type="Gene3D" id="3.40.50.300">
    <property type="entry name" value="P-loop containing nucleotide triphosphate hydrolases"/>
    <property type="match status" value="1"/>
</dbReference>
<proteinExistence type="predicted"/>
<evidence type="ECO:0000313" key="3">
    <source>
        <dbReference type="EMBL" id="KAL3768042.1"/>
    </source>
</evidence>
<dbReference type="PANTHER" id="PTHR11669:SF1">
    <property type="entry name" value="REPLICATION FACTOR C SUBUNIT 3"/>
    <property type="match status" value="1"/>
</dbReference>
<dbReference type="GO" id="GO:0006260">
    <property type="term" value="P:DNA replication"/>
    <property type="evidence" value="ECO:0007669"/>
    <property type="project" value="UniProtKB-KW"/>
</dbReference>
<dbReference type="FunFam" id="1.10.8.60:FF:000030">
    <property type="entry name" value="replication factor C subunit 3"/>
    <property type="match status" value="1"/>
</dbReference>
<dbReference type="InterPro" id="IPR050238">
    <property type="entry name" value="DNA_Rep/Repair_Clamp_Loader"/>
</dbReference>
<dbReference type="Gene3D" id="1.20.272.10">
    <property type="match status" value="1"/>
</dbReference>
<feature type="region of interest" description="Disordered" evidence="2">
    <location>
        <begin position="370"/>
        <end position="401"/>
    </location>
</feature>
<evidence type="ECO:0000313" key="4">
    <source>
        <dbReference type="Proteomes" id="UP001530293"/>
    </source>
</evidence>
<evidence type="ECO:0008006" key="5">
    <source>
        <dbReference type="Google" id="ProtNLM"/>
    </source>
</evidence>
<dbReference type="Pfam" id="PF22534">
    <property type="entry name" value="RFC_C"/>
    <property type="match status" value="1"/>
</dbReference>
<protein>
    <recommendedName>
        <fullName evidence="5">Replication factor C subunit 3</fullName>
    </recommendedName>
</protein>
<dbReference type="PANTHER" id="PTHR11669">
    <property type="entry name" value="REPLICATION FACTOR C / DNA POLYMERASE III GAMMA-TAU SUBUNIT"/>
    <property type="match status" value="1"/>
</dbReference>
<name>A0ABD3MWH0_9STRA</name>
<feature type="compositionally biased region" description="Basic residues" evidence="2">
    <location>
        <begin position="284"/>
        <end position="295"/>
    </location>
</feature>
<sequence length="635" mass="71151">MALLDAEKYRACIVSQDSSTSTTSPVVINIDYLPCVATFDSYEDEGGNIVRYLAKLEYYGPGTLVGKSLAPFFDEVYSTGDNDGDVDGEDNPFPGITAFAIGCGIEIDEDVDKIRRFLETLSSSCAAQISQRSRADEDDPLGITIECIKPNPQYASLAEENNAFRELSENDRKEAVANGSMGPGKMAKFVYDVAQRVVIRQRLTKETEKREQPMIEDAHQTSSLQLPPFRQQLPKHELSTEAPTSAIHTPNANMTRYACRICRSVLFGIEDQEDPPHSQSLHDFRKKRQKVGHSGKKTRIMTLLRQVFGPGAERLRLDKRTFTTPTNRTVEINMISSNHHIEMAPGDAGLNDRYVIQDVIKEMAQNKNIANVGTSSSSSKEHSIFASNDNKNNNNDEDSNAKKKAQYKVVVLVEVDKLTRQAQAALRRTMEKYSSSCRLILCCNNPSKVIDPVRSRCLGIRVAAPSHDEICAVLKTVSRKEHITLHDELAINIARASNRNLRRALLMLESCHVTTRDDSPKVLKSTTPIPHTDWERYIAQLAIGIVNEQSPKCLIATREKLYELLINCIPAQVILKTLVMELLPTLDDSIKGQVVQWAAFYEHRIALGSKEIMHLEAFIAKFMAIYKKYINDLFG</sequence>
<keyword evidence="4" id="KW-1185">Reference proteome</keyword>
<gene>
    <name evidence="3" type="ORF">ACHAWU_005500</name>
</gene>
<dbReference type="Pfam" id="PF21960">
    <property type="entry name" value="RCF1-5-like_lid"/>
    <property type="match status" value="1"/>
</dbReference>
<comment type="caution">
    <text evidence="3">The sequence shown here is derived from an EMBL/GenBank/DDBJ whole genome shotgun (WGS) entry which is preliminary data.</text>
</comment>
<dbReference type="AlphaFoldDB" id="A0ABD3MWH0"/>
<accession>A0ABD3MWH0</accession>
<dbReference type="InterPro" id="IPR008921">
    <property type="entry name" value="DNA_pol3_clamp-load_cplx_C"/>
</dbReference>
<feature type="region of interest" description="Disordered" evidence="2">
    <location>
        <begin position="273"/>
        <end position="295"/>
    </location>
</feature>